<evidence type="ECO:0000313" key="2">
    <source>
        <dbReference type="EMBL" id="GFY15348.1"/>
    </source>
</evidence>
<protein>
    <submittedName>
        <fullName evidence="2">RNase H domain-containing protein</fullName>
    </submittedName>
</protein>
<dbReference type="SUPFAM" id="SSF53098">
    <property type="entry name" value="Ribonuclease H-like"/>
    <property type="match status" value="1"/>
</dbReference>
<proteinExistence type="predicted"/>
<dbReference type="GO" id="GO:0004523">
    <property type="term" value="F:RNA-DNA hybrid ribonuclease activity"/>
    <property type="evidence" value="ECO:0007669"/>
    <property type="project" value="InterPro"/>
</dbReference>
<dbReference type="Pfam" id="PF00075">
    <property type="entry name" value="RNase_H"/>
    <property type="match status" value="1"/>
</dbReference>
<dbReference type="Gene3D" id="3.30.420.10">
    <property type="entry name" value="Ribonuclease H-like superfamily/Ribonuclease H"/>
    <property type="match status" value="1"/>
</dbReference>
<dbReference type="InterPro" id="IPR012337">
    <property type="entry name" value="RNaseH-like_sf"/>
</dbReference>
<evidence type="ECO:0000313" key="3">
    <source>
        <dbReference type="Proteomes" id="UP000887159"/>
    </source>
</evidence>
<organism evidence="2 3">
    <name type="scientific">Trichonephila clavipes</name>
    <name type="common">Golden silk orbweaver</name>
    <name type="synonym">Nephila clavipes</name>
    <dbReference type="NCBI Taxonomy" id="2585209"/>
    <lineage>
        <taxon>Eukaryota</taxon>
        <taxon>Metazoa</taxon>
        <taxon>Ecdysozoa</taxon>
        <taxon>Arthropoda</taxon>
        <taxon>Chelicerata</taxon>
        <taxon>Arachnida</taxon>
        <taxon>Araneae</taxon>
        <taxon>Araneomorphae</taxon>
        <taxon>Entelegynae</taxon>
        <taxon>Araneoidea</taxon>
        <taxon>Nephilidae</taxon>
        <taxon>Trichonephila</taxon>
    </lineage>
</organism>
<gene>
    <name evidence="2" type="primary">NCL1_29302</name>
    <name evidence="2" type="ORF">TNCV_1571591</name>
</gene>
<reference evidence="2" key="1">
    <citation type="submission" date="2020-08" db="EMBL/GenBank/DDBJ databases">
        <title>Multicomponent nature underlies the extraordinary mechanical properties of spider dragline silk.</title>
        <authorList>
            <person name="Kono N."/>
            <person name="Nakamura H."/>
            <person name="Mori M."/>
            <person name="Yoshida Y."/>
            <person name="Ohtoshi R."/>
            <person name="Malay A.D."/>
            <person name="Moran D.A.P."/>
            <person name="Tomita M."/>
            <person name="Numata K."/>
            <person name="Arakawa K."/>
        </authorList>
    </citation>
    <scope>NUCLEOTIDE SEQUENCE</scope>
</reference>
<dbReference type="EMBL" id="BMAU01021334">
    <property type="protein sequence ID" value="GFY15348.1"/>
    <property type="molecule type" value="Genomic_DNA"/>
</dbReference>
<feature type="domain" description="RNase H type-1" evidence="1">
    <location>
        <begin position="38"/>
        <end position="70"/>
    </location>
</feature>
<keyword evidence="3" id="KW-1185">Reference proteome</keyword>
<dbReference type="AlphaFoldDB" id="A0A8X6SYX1"/>
<dbReference type="InterPro" id="IPR002156">
    <property type="entry name" value="RNaseH_domain"/>
</dbReference>
<dbReference type="InterPro" id="IPR036397">
    <property type="entry name" value="RNaseH_sf"/>
</dbReference>
<evidence type="ECO:0000259" key="1">
    <source>
        <dbReference type="Pfam" id="PF00075"/>
    </source>
</evidence>
<comment type="caution">
    <text evidence="2">The sequence shown here is derived from an EMBL/GenBank/DDBJ whole genome shotgun (WGS) entry which is preliminary data.</text>
</comment>
<sequence>MLVHGTLDFLICTDSLSSLHCLLNVNSTEKLVVEVQSILFYLDCDIHFSYVRGHSGNLGNDRADQLAKEATCQDVNLFMSVPLSHWKHLAWDRTVSSWNTEFLASPKALWTKKFFPTIYQRLKCKFSY</sequence>
<accession>A0A8X6SYX1</accession>
<name>A0A8X6SYX1_TRICX</name>
<dbReference type="Proteomes" id="UP000887159">
    <property type="component" value="Unassembled WGS sequence"/>
</dbReference>
<dbReference type="GO" id="GO:0003676">
    <property type="term" value="F:nucleic acid binding"/>
    <property type="evidence" value="ECO:0007669"/>
    <property type="project" value="InterPro"/>
</dbReference>